<feature type="region of interest" description="Disordered" evidence="1">
    <location>
        <begin position="140"/>
        <end position="173"/>
    </location>
</feature>
<keyword evidence="2" id="KW-0472">Membrane</keyword>
<evidence type="ECO:0000313" key="4">
    <source>
        <dbReference type="Proteomes" id="UP000307808"/>
    </source>
</evidence>
<gene>
    <name evidence="3" type="ORF">FC770_00885</name>
</gene>
<dbReference type="RefSeq" id="WP_137064243.1">
    <property type="nucleotide sequence ID" value="NZ_CP040748.1"/>
</dbReference>
<evidence type="ECO:0000256" key="1">
    <source>
        <dbReference type="SAM" id="MobiDB-lite"/>
    </source>
</evidence>
<evidence type="ECO:0000256" key="2">
    <source>
        <dbReference type="SAM" id="Phobius"/>
    </source>
</evidence>
<reference evidence="3 4" key="1">
    <citation type="submission" date="2019-04" db="EMBL/GenBank/DDBJ databases">
        <authorList>
            <person name="Dong K."/>
        </authorList>
    </citation>
    <scope>NUCLEOTIDE SEQUENCE [LARGE SCALE GENOMIC DNA]</scope>
    <source>
        <strain evidence="4">dk3543</strain>
    </source>
</reference>
<feature type="compositionally biased region" description="Acidic residues" evidence="1">
    <location>
        <begin position="147"/>
        <end position="163"/>
    </location>
</feature>
<sequence>MLLVLFGLLAILVAGLLTMPLAKSAGPGRVAAFAILAIVAVGGVLVLEHEGLLPGGDEDSAALVSEHGEETRDRMTAELEEAAGVKVLEAPSVDALADADAPTIWRLDQGLTLLCVTTDFPRMAEMACYGPDAMVGEGVKVVGDDGEHSDEEDHADEDGEEPVTPETEPGTAG</sequence>
<accession>A0A4U2YQZ6</accession>
<dbReference type="AlphaFoldDB" id="A0A4U2YQZ6"/>
<feature type="compositionally biased region" description="Low complexity" evidence="1">
    <location>
        <begin position="164"/>
        <end position="173"/>
    </location>
</feature>
<feature type="transmembrane region" description="Helical" evidence="2">
    <location>
        <begin position="28"/>
        <end position="47"/>
    </location>
</feature>
<proteinExistence type="predicted"/>
<protein>
    <submittedName>
        <fullName evidence="3">Uncharacterized protein</fullName>
    </submittedName>
</protein>
<keyword evidence="2" id="KW-0812">Transmembrane</keyword>
<keyword evidence="2" id="KW-1133">Transmembrane helix</keyword>
<dbReference type="Proteomes" id="UP000307808">
    <property type="component" value="Unassembled WGS sequence"/>
</dbReference>
<dbReference type="OrthoDB" id="9942181at2"/>
<name>A0A4U2YQZ6_9ACTN</name>
<keyword evidence="4" id="KW-1185">Reference proteome</keyword>
<comment type="caution">
    <text evidence="3">The sequence shown here is derived from an EMBL/GenBank/DDBJ whole genome shotgun (WGS) entry which is preliminary data.</text>
</comment>
<organism evidence="3 4">
    <name type="scientific">Nocardioides jishulii</name>
    <dbReference type="NCBI Taxonomy" id="2575440"/>
    <lineage>
        <taxon>Bacteria</taxon>
        <taxon>Bacillati</taxon>
        <taxon>Actinomycetota</taxon>
        <taxon>Actinomycetes</taxon>
        <taxon>Propionibacteriales</taxon>
        <taxon>Nocardioidaceae</taxon>
        <taxon>Nocardioides</taxon>
    </lineage>
</organism>
<dbReference type="EMBL" id="SZPY01000001">
    <property type="protein sequence ID" value="TKI63778.1"/>
    <property type="molecule type" value="Genomic_DNA"/>
</dbReference>
<evidence type="ECO:0000313" key="3">
    <source>
        <dbReference type="EMBL" id="TKI63778.1"/>
    </source>
</evidence>